<evidence type="ECO:0000313" key="1">
    <source>
        <dbReference type="EMBL" id="KAJ7047081.1"/>
    </source>
</evidence>
<name>A0AAD6TKM2_9AGAR</name>
<protein>
    <submittedName>
        <fullName evidence="1">Uncharacterized protein</fullName>
    </submittedName>
</protein>
<keyword evidence="2" id="KW-1185">Reference proteome</keyword>
<dbReference type="EMBL" id="JARJCM010000002">
    <property type="protein sequence ID" value="KAJ7047081.1"/>
    <property type="molecule type" value="Genomic_DNA"/>
</dbReference>
<organism evidence="1 2">
    <name type="scientific">Mycena alexandri</name>
    <dbReference type="NCBI Taxonomy" id="1745969"/>
    <lineage>
        <taxon>Eukaryota</taxon>
        <taxon>Fungi</taxon>
        <taxon>Dikarya</taxon>
        <taxon>Basidiomycota</taxon>
        <taxon>Agaricomycotina</taxon>
        <taxon>Agaricomycetes</taxon>
        <taxon>Agaricomycetidae</taxon>
        <taxon>Agaricales</taxon>
        <taxon>Marasmiineae</taxon>
        <taxon>Mycenaceae</taxon>
        <taxon>Mycena</taxon>
    </lineage>
</organism>
<accession>A0AAD6TKM2</accession>
<sequence>MCFRFRSPCPRRFLLSRLLDSSFSHSDGCFLFLMFLGSLLHSHCAQRSSQSLSTQLASNQSHQLASRSVSQGIIIAFAFTLEILYHVGVKL</sequence>
<comment type="caution">
    <text evidence="1">The sequence shown here is derived from an EMBL/GenBank/DDBJ whole genome shotgun (WGS) entry which is preliminary data.</text>
</comment>
<dbReference type="Proteomes" id="UP001218188">
    <property type="component" value="Unassembled WGS sequence"/>
</dbReference>
<reference evidence="1" key="1">
    <citation type="submission" date="2023-03" db="EMBL/GenBank/DDBJ databases">
        <title>Massive genome expansion in bonnet fungi (Mycena s.s.) driven by repeated elements and novel gene families across ecological guilds.</title>
        <authorList>
            <consortium name="Lawrence Berkeley National Laboratory"/>
            <person name="Harder C.B."/>
            <person name="Miyauchi S."/>
            <person name="Viragh M."/>
            <person name="Kuo A."/>
            <person name="Thoen E."/>
            <person name="Andreopoulos B."/>
            <person name="Lu D."/>
            <person name="Skrede I."/>
            <person name="Drula E."/>
            <person name="Henrissat B."/>
            <person name="Morin E."/>
            <person name="Kohler A."/>
            <person name="Barry K."/>
            <person name="LaButti K."/>
            <person name="Morin E."/>
            <person name="Salamov A."/>
            <person name="Lipzen A."/>
            <person name="Mereny Z."/>
            <person name="Hegedus B."/>
            <person name="Baldrian P."/>
            <person name="Stursova M."/>
            <person name="Weitz H."/>
            <person name="Taylor A."/>
            <person name="Grigoriev I.V."/>
            <person name="Nagy L.G."/>
            <person name="Martin F."/>
            <person name="Kauserud H."/>
        </authorList>
    </citation>
    <scope>NUCLEOTIDE SEQUENCE</scope>
    <source>
        <strain evidence="1">CBHHK200</strain>
    </source>
</reference>
<evidence type="ECO:0000313" key="2">
    <source>
        <dbReference type="Proteomes" id="UP001218188"/>
    </source>
</evidence>
<proteinExistence type="predicted"/>
<dbReference type="AlphaFoldDB" id="A0AAD6TKM2"/>
<gene>
    <name evidence="1" type="ORF">C8F04DRAFT_1387571</name>
</gene>